<keyword evidence="2" id="KW-1185">Reference proteome</keyword>
<dbReference type="AlphaFoldDB" id="D5BHD3"/>
<dbReference type="Proteomes" id="UP000001654">
    <property type="component" value="Chromosome"/>
</dbReference>
<dbReference type="HOGENOM" id="CLU_3299043_0_0_10"/>
<gene>
    <name evidence="1" type="ordered locus">ZPR_3013</name>
</gene>
<sequence length="40" mass="4613">MHELSIEVYYELGKLVYIHKNLELARPSIQPTSKLGLSEI</sequence>
<dbReference type="EMBL" id="CP001650">
    <property type="protein sequence ID" value="ADF53331.1"/>
    <property type="molecule type" value="Genomic_DNA"/>
</dbReference>
<organism evidence="1 2">
    <name type="scientific">Zunongwangia profunda (strain DSM 18752 / CCTCC AB 206139 / SM-A87)</name>
    <name type="common">Wangia profunda</name>
    <dbReference type="NCBI Taxonomy" id="655815"/>
    <lineage>
        <taxon>Bacteria</taxon>
        <taxon>Pseudomonadati</taxon>
        <taxon>Bacteroidota</taxon>
        <taxon>Flavobacteriia</taxon>
        <taxon>Flavobacteriales</taxon>
        <taxon>Flavobacteriaceae</taxon>
        <taxon>Zunongwangia</taxon>
    </lineage>
</organism>
<proteinExistence type="predicted"/>
<reference evidence="1 2" key="1">
    <citation type="journal article" date="2010" name="BMC Genomics">
        <title>The complete genome of Zunongwangia profunda SM-A87 reveals its adaptation to the deep-sea environment and ecological role in sedimentary organic nitrogen degradation.</title>
        <authorList>
            <person name="Qin Q.L."/>
            <person name="Zhang X.Y."/>
            <person name="Wang X.M."/>
            <person name="Liu G.M."/>
            <person name="Chen X.L."/>
            <person name="Xie B.B."/>
            <person name="Dang H.Y."/>
            <person name="Zhou B.C."/>
            <person name="Yu J."/>
            <person name="Zhang Y.Z."/>
        </authorList>
    </citation>
    <scope>NUCLEOTIDE SEQUENCE [LARGE SCALE GENOMIC DNA]</scope>
    <source>
        <strain evidence="2">DSM 18752 / CCTCC AB 206139 / SM-A87</strain>
    </source>
</reference>
<protein>
    <submittedName>
        <fullName evidence="1">Uncharacterized protein</fullName>
    </submittedName>
</protein>
<evidence type="ECO:0000313" key="2">
    <source>
        <dbReference type="Proteomes" id="UP000001654"/>
    </source>
</evidence>
<evidence type="ECO:0000313" key="1">
    <source>
        <dbReference type="EMBL" id="ADF53331.1"/>
    </source>
</evidence>
<accession>D5BHD3</accession>
<dbReference type="KEGG" id="zpr:ZPR_3013"/>
<name>D5BHD3_ZUNPS</name>